<organism evidence="4 5">
    <name type="scientific">Vicia faba</name>
    <name type="common">Broad bean</name>
    <name type="synonym">Faba vulgaris</name>
    <dbReference type="NCBI Taxonomy" id="3906"/>
    <lineage>
        <taxon>Eukaryota</taxon>
        <taxon>Viridiplantae</taxon>
        <taxon>Streptophyta</taxon>
        <taxon>Embryophyta</taxon>
        <taxon>Tracheophyta</taxon>
        <taxon>Spermatophyta</taxon>
        <taxon>Magnoliopsida</taxon>
        <taxon>eudicotyledons</taxon>
        <taxon>Gunneridae</taxon>
        <taxon>Pentapetalae</taxon>
        <taxon>rosids</taxon>
        <taxon>fabids</taxon>
        <taxon>Fabales</taxon>
        <taxon>Fabaceae</taxon>
        <taxon>Papilionoideae</taxon>
        <taxon>50 kb inversion clade</taxon>
        <taxon>NPAAA clade</taxon>
        <taxon>Hologalegina</taxon>
        <taxon>IRL clade</taxon>
        <taxon>Fabeae</taxon>
        <taxon>Vicia</taxon>
    </lineage>
</organism>
<protein>
    <recommendedName>
        <fullName evidence="3">USP domain-containing protein</fullName>
    </recommendedName>
</protein>
<feature type="region of interest" description="Disordered" evidence="2">
    <location>
        <begin position="166"/>
        <end position="186"/>
    </location>
</feature>
<dbReference type="Gene3D" id="3.90.70.10">
    <property type="entry name" value="Cysteine proteinases"/>
    <property type="match status" value="2"/>
</dbReference>
<keyword evidence="5" id="KW-1185">Reference proteome</keyword>
<dbReference type="GO" id="GO:0005829">
    <property type="term" value="C:cytosol"/>
    <property type="evidence" value="ECO:0007669"/>
    <property type="project" value="TreeGrafter"/>
</dbReference>
<proteinExistence type="inferred from homology"/>
<name>A0AAV0ZFQ4_VICFA</name>
<evidence type="ECO:0000313" key="5">
    <source>
        <dbReference type="Proteomes" id="UP001157006"/>
    </source>
</evidence>
<dbReference type="PANTHER" id="PTHR24006:SF942">
    <property type="entry name" value="UBIQUITIN C-TERMINAL HYDROLASE 12"/>
    <property type="match status" value="1"/>
</dbReference>
<dbReference type="InterPro" id="IPR028889">
    <property type="entry name" value="USP"/>
</dbReference>
<feature type="domain" description="USP" evidence="3">
    <location>
        <begin position="1"/>
        <end position="207"/>
    </location>
</feature>
<dbReference type="Pfam" id="PF00443">
    <property type="entry name" value="UCH"/>
    <property type="match status" value="2"/>
</dbReference>
<comment type="similarity">
    <text evidence="1">Belongs to the peptidase C19 family.</text>
</comment>
<dbReference type="GO" id="GO:0004843">
    <property type="term" value="F:cysteine-type deubiquitinase activity"/>
    <property type="evidence" value="ECO:0007669"/>
    <property type="project" value="InterPro"/>
</dbReference>
<evidence type="ECO:0000259" key="3">
    <source>
        <dbReference type="PROSITE" id="PS50235"/>
    </source>
</evidence>
<dbReference type="InterPro" id="IPR018200">
    <property type="entry name" value="USP_CS"/>
</dbReference>
<dbReference type="AlphaFoldDB" id="A0AAV0ZFQ4"/>
<dbReference type="PROSITE" id="PS00973">
    <property type="entry name" value="USP_2"/>
    <property type="match status" value="1"/>
</dbReference>
<dbReference type="EMBL" id="OX451737">
    <property type="protein sequence ID" value="CAI8596746.1"/>
    <property type="molecule type" value="Genomic_DNA"/>
</dbReference>
<evidence type="ECO:0000256" key="1">
    <source>
        <dbReference type="ARBA" id="ARBA00009085"/>
    </source>
</evidence>
<sequence length="236" mass="27421">MPTTENDMPSESIPLALQGLFYKLQYSDTSVATKELTKSFGWDTYDPFLQHDVQKLNRVLCEKLEDKMKATVVEGTIHKLFEGRHMNYIECINVYASFYDLQLDVKGCPDVYASFDKNVRNLYTLYSVLVHSGGVHGGHYYAFIRPTLSDQWYKFYDERVTKEDPKLASEEQYGGEEELPQTNPGFNNSPLKFTNYSNAYMLVYIREVNKEKVVCNMDEKDIVEHLRERLKKESGI</sequence>
<dbReference type="GO" id="GO:0005634">
    <property type="term" value="C:nucleus"/>
    <property type="evidence" value="ECO:0007669"/>
    <property type="project" value="TreeGrafter"/>
</dbReference>
<dbReference type="PROSITE" id="PS50235">
    <property type="entry name" value="USP_3"/>
    <property type="match status" value="1"/>
</dbReference>
<dbReference type="Proteomes" id="UP001157006">
    <property type="component" value="Chromosome 2"/>
</dbReference>
<evidence type="ECO:0000313" key="4">
    <source>
        <dbReference type="EMBL" id="CAI8596746.1"/>
    </source>
</evidence>
<dbReference type="InterPro" id="IPR050164">
    <property type="entry name" value="Peptidase_C19"/>
</dbReference>
<accession>A0AAV0ZFQ4</accession>
<dbReference type="GO" id="GO:0031647">
    <property type="term" value="P:regulation of protein stability"/>
    <property type="evidence" value="ECO:0007669"/>
    <property type="project" value="TreeGrafter"/>
</dbReference>
<reference evidence="4 5" key="1">
    <citation type="submission" date="2023-01" db="EMBL/GenBank/DDBJ databases">
        <authorList>
            <person name="Kreplak J."/>
        </authorList>
    </citation>
    <scope>NUCLEOTIDE SEQUENCE [LARGE SCALE GENOMIC DNA]</scope>
</reference>
<dbReference type="GO" id="GO:0016579">
    <property type="term" value="P:protein deubiquitination"/>
    <property type="evidence" value="ECO:0007669"/>
    <property type="project" value="InterPro"/>
</dbReference>
<dbReference type="InterPro" id="IPR001394">
    <property type="entry name" value="Peptidase_C19_UCH"/>
</dbReference>
<evidence type="ECO:0000256" key="2">
    <source>
        <dbReference type="SAM" id="MobiDB-lite"/>
    </source>
</evidence>
<dbReference type="InterPro" id="IPR038765">
    <property type="entry name" value="Papain-like_cys_pep_sf"/>
</dbReference>
<dbReference type="PANTHER" id="PTHR24006">
    <property type="entry name" value="UBIQUITIN CARBOXYL-TERMINAL HYDROLASE"/>
    <property type="match status" value="1"/>
</dbReference>
<gene>
    <name evidence="4" type="ORF">VFH_II049520</name>
</gene>
<dbReference type="SUPFAM" id="SSF54001">
    <property type="entry name" value="Cysteine proteinases"/>
    <property type="match status" value="1"/>
</dbReference>